<dbReference type="CDD" id="cd13330">
    <property type="entry name" value="PH_CARM1"/>
    <property type="match status" value="1"/>
</dbReference>
<evidence type="ECO:0000256" key="6">
    <source>
        <dbReference type="ARBA" id="ARBA00022454"/>
    </source>
</evidence>
<dbReference type="GO" id="GO:0045943">
    <property type="term" value="P:positive regulation of transcription by RNA polymerase I"/>
    <property type="evidence" value="ECO:0007669"/>
    <property type="project" value="Ensembl"/>
</dbReference>
<evidence type="ECO:0000256" key="19">
    <source>
        <dbReference type="PROSITE-ProRule" id="PRU01015"/>
    </source>
</evidence>
<name>A0A8C0I001_BALMU</name>
<evidence type="ECO:0000313" key="21">
    <source>
        <dbReference type="Ensembl" id="ENSBMSP00010015066.1"/>
    </source>
</evidence>
<dbReference type="GO" id="GO:0032259">
    <property type="term" value="P:methylation"/>
    <property type="evidence" value="ECO:0007669"/>
    <property type="project" value="UniProtKB-KW"/>
</dbReference>
<organism evidence="21">
    <name type="scientific">Balaenoptera musculus</name>
    <name type="common">Blue whale</name>
    <dbReference type="NCBI Taxonomy" id="9771"/>
    <lineage>
        <taxon>Eukaryota</taxon>
        <taxon>Metazoa</taxon>
        <taxon>Chordata</taxon>
        <taxon>Craniata</taxon>
        <taxon>Vertebrata</taxon>
        <taxon>Euteleostomi</taxon>
        <taxon>Mammalia</taxon>
        <taxon>Eutheria</taxon>
        <taxon>Laurasiatheria</taxon>
        <taxon>Artiodactyla</taxon>
        <taxon>Whippomorpha</taxon>
        <taxon>Cetacea</taxon>
        <taxon>Mysticeti</taxon>
        <taxon>Balaenopteridae</taxon>
        <taxon>Balaenoptera</taxon>
    </lineage>
</organism>
<dbReference type="GO" id="GO:0003713">
    <property type="term" value="F:transcription coactivator activity"/>
    <property type="evidence" value="ECO:0007669"/>
    <property type="project" value="Ensembl"/>
</dbReference>
<evidence type="ECO:0000256" key="18">
    <source>
        <dbReference type="ARBA" id="ARBA00063726"/>
    </source>
</evidence>
<evidence type="ECO:0000259" key="20">
    <source>
        <dbReference type="Pfam" id="PF22528"/>
    </source>
</evidence>
<keyword evidence="10 19" id="KW-0949">S-adenosyl-L-methionine</keyword>
<keyword evidence="8 19" id="KW-0489">Methyltransferase</keyword>
<dbReference type="FunFam" id="2.70.160.11:FF:000002">
    <property type="entry name" value="Probable histone-arginine methyltransferase CARM1"/>
    <property type="match status" value="1"/>
</dbReference>
<dbReference type="Pfam" id="PF11531">
    <property type="entry name" value="CARM1"/>
    <property type="match status" value="1"/>
</dbReference>
<dbReference type="GO" id="GO:1904037">
    <property type="term" value="P:positive regulation of epithelial cell apoptotic process"/>
    <property type="evidence" value="ECO:0007669"/>
    <property type="project" value="Ensembl"/>
</dbReference>
<dbReference type="GO" id="GO:0043596">
    <property type="term" value="C:nuclear replication fork"/>
    <property type="evidence" value="ECO:0007669"/>
    <property type="project" value="Ensembl"/>
</dbReference>
<dbReference type="PANTHER" id="PTHR11006:SF51">
    <property type="entry name" value="HISTONE-ARGININE METHYLTRANSFERASE CARM1"/>
    <property type="match status" value="1"/>
</dbReference>
<dbReference type="GO" id="GO:0005654">
    <property type="term" value="C:nucleoplasm"/>
    <property type="evidence" value="ECO:0007669"/>
    <property type="project" value="Ensembl"/>
</dbReference>
<evidence type="ECO:0000256" key="12">
    <source>
        <dbReference type="ARBA" id="ARBA00023015"/>
    </source>
</evidence>
<reference evidence="21" key="1">
    <citation type="submission" date="2023-09" db="UniProtKB">
        <authorList>
            <consortium name="Ensembl"/>
        </authorList>
    </citation>
    <scope>IDENTIFICATION</scope>
</reference>
<evidence type="ECO:0000256" key="7">
    <source>
        <dbReference type="ARBA" id="ARBA00022490"/>
    </source>
</evidence>
<dbReference type="InterPro" id="IPR025799">
    <property type="entry name" value="Arg_MeTrfase"/>
</dbReference>
<dbReference type="GO" id="GO:0035642">
    <property type="term" value="F:histone H3R17 methyltransferase activity"/>
    <property type="evidence" value="ECO:0007669"/>
    <property type="project" value="Ensembl"/>
</dbReference>
<dbReference type="Pfam" id="PF06325">
    <property type="entry name" value="PrmA"/>
    <property type="match status" value="1"/>
</dbReference>
<feature type="domain" description="Protein arginine N-methyltransferase" evidence="20">
    <location>
        <begin position="322"/>
        <end position="455"/>
    </location>
</feature>
<dbReference type="Pfam" id="PF22528">
    <property type="entry name" value="PRMT_C"/>
    <property type="match status" value="1"/>
</dbReference>
<dbReference type="AlphaFoldDB" id="A0A8C0I001"/>
<evidence type="ECO:0000256" key="8">
    <source>
        <dbReference type="ARBA" id="ARBA00022603"/>
    </source>
</evidence>
<dbReference type="FunFam" id="2.30.29.30:FF:000235">
    <property type="entry name" value="Coactivator-associated arginine methyltransferase 1"/>
    <property type="match status" value="1"/>
</dbReference>
<evidence type="ECO:0000256" key="4">
    <source>
        <dbReference type="ARBA" id="ARBA00011925"/>
    </source>
</evidence>
<keyword evidence="14" id="KW-0539">Nucleus</keyword>
<evidence type="ECO:0000256" key="2">
    <source>
        <dbReference type="ARBA" id="ARBA00004286"/>
    </source>
</evidence>
<dbReference type="InterPro" id="IPR055135">
    <property type="entry name" value="PRMT_dom"/>
</dbReference>
<dbReference type="PANTHER" id="PTHR11006">
    <property type="entry name" value="PROTEIN ARGININE N-METHYLTRANSFERASE"/>
    <property type="match status" value="1"/>
</dbReference>
<comment type="catalytic activity">
    <reaction evidence="17">
        <text>L-arginyl-[protein] + 2 S-adenosyl-L-methionine = N(omega),N(omega)-dimethyl-L-arginyl-[protein] + 2 S-adenosyl-L-homocysteine + 2 H(+)</text>
        <dbReference type="Rhea" id="RHEA:48096"/>
        <dbReference type="Rhea" id="RHEA-COMP:10532"/>
        <dbReference type="Rhea" id="RHEA-COMP:11991"/>
        <dbReference type="ChEBI" id="CHEBI:15378"/>
        <dbReference type="ChEBI" id="CHEBI:29965"/>
        <dbReference type="ChEBI" id="CHEBI:57856"/>
        <dbReference type="ChEBI" id="CHEBI:59789"/>
        <dbReference type="ChEBI" id="CHEBI:61897"/>
        <dbReference type="EC" id="2.1.1.319"/>
    </reaction>
</comment>
<evidence type="ECO:0000256" key="9">
    <source>
        <dbReference type="ARBA" id="ARBA00022679"/>
    </source>
</evidence>
<keyword evidence="13" id="KW-0804">Transcription</keyword>
<comment type="subcellular location">
    <subcellularLocation>
        <location evidence="2">Chromosome</location>
    </subcellularLocation>
    <subcellularLocation>
        <location evidence="3">Cytoplasm</location>
    </subcellularLocation>
    <subcellularLocation>
        <location evidence="1">Nucleus</location>
    </subcellularLocation>
</comment>
<dbReference type="GO" id="GO:0006915">
    <property type="term" value="P:apoptotic process"/>
    <property type="evidence" value="ECO:0007669"/>
    <property type="project" value="Ensembl"/>
</dbReference>
<evidence type="ECO:0000256" key="13">
    <source>
        <dbReference type="ARBA" id="ARBA00023163"/>
    </source>
</evidence>
<comment type="subunit">
    <text evidence="18">Homodimer. Interacts with NR1H4. Interacts with SNRPC. Interacts with the C-terminus of NCOA2/GRIP1, NCO3/ACTR and NCOA1/SRC1. Part of a complex consisting of CARM1, EP300/P300 and NCOA2/GRIP1. Interacts with FLII, TP53, myogenic factor MEF2, EP300/P300, TRIM24, CREBBP and CTNNB1. Interacts with RELA. Identified in a complex containing CARM1, TRIM24 and NCOA2/GRIP1. Interacts with NCOA3/SRC3. Interacts with SKP2. Interacts (via PH domain-like fold) with C9orf72. Interacts with PARP1; promoting PARP1 recruimtent to replication forks.</text>
</comment>
<protein>
    <recommendedName>
        <fullName evidence="5">Histone-arginine methyltransferase CARM1</fullName>
        <ecNumber evidence="4">2.1.1.319</ecNumber>
    </recommendedName>
    <alternativeName>
        <fullName evidence="16">Coactivator-associated arginine methyltransferase 1</fullName>
    </alternativeName>
    <alternativeName>
        <fullName evidence="15">Protein arginine N-methyltransferase 4</fullName>
    </alternativeName>
</protein>
<evidence type="ECO:0000256" key="1">
    <source>
        <dbReference type="ARBA" id="ARBA00004123"/>
    </source>
</evidence>
<keyword evidence="9 19" id="KW-0808">Transferase</keyword>
<dbReference type="GeneTree" id="ENSGT00940000160377"/>
<sequence length="611" mass="64918">MAGTAAAAAAGPGVGGAGVAGPGVTGPCGAVSVFPGARLLTIGDANGEIQRHAEQQALRLEVRAGPDAAGIALYSHEDVCVFKCSVSRETECSRVGKQSFIITLGCNSVLIQFATPSDFCSFYNILKTCRGHTLERSVFSERTEESSAVQYFQFYGYLSQQQNMMQDYVRTGTYQRAILQNHTDFKDKIVLDVGCGSGILSFFAAQAGARKIYAVEASTMAQHAEETCSPPLVMSTSHPSRMNSSTWSSSPRPTSGECAPGCPAFSGMAPPFSYSLSSVGPKRLGLDEGQLGEKAGCPNCVLLLVTLPWGVGAFCRYQPSFHGVDLSALRGAAVDEYFRQPVVDTFDIRILMAKSVKYTVNFLEAKEGDLHRIEIPFKFHMLHSGLVHGLAFWFDVAFIGSIMTVWLSTAPTEPLTHWYQVRCLFQSPLFAKAGDTLSGTCLLIANKRQSYDISIVAQVDQTGSKSSNLLDLKNPFFRYTGTTPSPPPGSHYTSPSENMWNTGSTYNLSSGMAVAGMPTAYDLSSVIAGGSSVGHNNLIPLANTGIVNHTHSRMGSIMSTGIVQGSSGAQGSSGGSSSAHYAANSQFTMGGPAISMASPTSIPTNTMHYGS</sequence>
<evidence type="ECO:0000256" key="14">
    <source>
        <dbReference type="ARBA" id="ARBA00023242"/>
    </source>
</evidence>
<proteinExistence type="predicted"/>
<dbReference type="SUPFAM" id="SSF53335">
    <property type="entry name" value="S-adenosyl-L-methionine-dependent methyltransferases"/>
    <property type="match status" value="2"/>
</dbReference>
<evidence type="ECO:0000256" key="3">
    <source>
        <dbReference type="ARBA" id="ARBA00004496"/>
    </source>
</evidence>
<dbReference type="EC" id="2.1.1.319" evidence="4"/>
<accession>A0A8C0I001</accession>
<dbReference type="GO" id="GO:0035242">
    <property type="term" value="F:protein-arginine omega-N asymmetric methyltransferase activity"/>
    <property type="evidence" value="ECO:0007669"/>
    <property type="project" value="UniProtKB-EC"/>
</dbReference>
<keyword evidence="7" id="KW-0963">Cytoplasm</keyword>
<gene>
    <name evidence="21" type="primary">CARM1</name>
</gene>
<dbReference type="CDD" id="cd02440">
    <property type="entry name" value="AdoMet_MTases"/>
    <property type="match status" value="1"/>
</dbReference>
<dbReference type="GO" id="GO:0071932">
    <property type="term" value="P:replication fork reversal"/>
    <property type="evidence" value="ECO:0007669"/>
    <property type="project" value="Ensembl"/>
</dbReference>
<dbReference type="Ensembl" id="ENSBMST00010016679.1">
    <property type="protein sequence ID" value="ENSBMSP00010015066.1"/>
    <property type="gene ID" value="ENSBMSG00010010948.1"/>
</dbReference>
<evidence type="ECO:0000256" key="16">
    <source>
        <dbReference type="ARBA" id="ARBA00033236"/>
    </source>
</evidence>
<evidence type="ECO:0000256" key="11">
    <source>
        <dbReference type="ARBA" id="ARBA00022853"/>
    </source>
</evidence>
<dbReference type="Gene3D" id="2.70.160.11">
    <property type="entry name" value="Hnrnp arginine n-methyltransferase1"/>
    <property type="match status" value="1"/>
</dbReference>
<dbReference type="Gene3D" id="3.40.50.150">
    <property type="entry name" value="Vaccinia Virus protein VP39"/>
    <property type="match status" value="1"/>
</dbReference>
<keyword evidence="12" id="KW-0805">Transcription regulation</keyword>
<evidence type="ECO:0000256" key="15">
    <source>
        <dbReference type="ARBA" id="ARBA00030670"/>
    </source>
</evidence>
<dbReference type="PROSITE" id="PS51678">
    <property type="entry name" value="SAM_MT_PRMT"/>
    <property type="match status" value="1"/>
</dbReference>
<dbReference type="InterPro" id="IPR011993">
    <property type="entry name" value="PH-like_dom_sf"/>
</dbReference>
<keyword evidence="6" id="KW-0158">Chromosome</keyword>
<evidence type="ECO:0000256" key="17">
    <source>
        <dbReference type="ARBA" id="ARBA00049086"/>
    </source>
</evidence>
<dbReference type="Gene3D" id="2.30.29.30">
    <property type="entry name" value="Pleckstrin-homology domain (PH domain)/Phosphotyrosine-binding domain (PTB)"/>
    <property type="match status" value="1"/>
</dbReference>
<dbReference type="GO" id="GO:0140297">
    <property type="term" value="F:DNA-binding transcription factor binding"/>
    <property type="evidence" value="ECO:0007669"/>
    <property type="project" value="Ensembl"/>
</dbReference>
<keyword evidence="11" id="KW-0156">Chromatin regulator</keyword>
<dbReference type="GO" id="GO:0070611">
    <property type="term" value="F:histone H3R2 methyltransferase activity"/>
    <property type="evidence" value="ECO:0007669"/>
    <property type="project" value="Ensembl"/>
</dbReference>
<evidence type="ECO:0000256" key="5">
    <source>
        <dbReference type="ARBA" id="ARBA00021804"/>
    </source>
</evidence>
<dbReference type="InterPro" id="IPR029063">
    <property type="entry name" value="SAM-dependent_MTases_sf"/>
</dbReference>
<dbReference type="GO" id="GO:0005829">
    <property type="term" value="C:cytosol"/>
    <property type="evidence" value="ECO:0007669"/>
    <property type="project" value="Ensembl"/>
</dbReference>
<evidence type="ECO:0000256" key="10">
    <source>
        <dbReference type="ARBA" id="ARBA00022691"/>
    </source>
</evidence>